<evidence type="ECO:0000256" key="1">
    <source>
        <dbReference type="PROSITE-ProRule" id="PRU00169"/>
    </source>
</evidence>
<proteinExistence type="predicted"/>
<name>A0A8D4BLI1_PRIMW</name>
<reference evidence="3 4" key="1">
    <citation type="journal article" date="2011" name="J. Bacteriol.">
        <title>Complete genome sequence of the industrial strain Bacillus megaterium WSH-002.</title>
        <authorList>
            <person name="Liu L."/>
            <person name="Li Y."/>
            <person name="Zhang J."/>
            <person name="Zou W."/>
            <person name="Zhou Z."/>
            <person name="Liu J."/>
            <person name="Li X."/>
            <person name="Wang L."/>
            <person name="Chen J."/>
        </authorList>
    </citation>
    <scope>NUCLEOTIDE SEQUENCE [LARGE SCALE GENOMIC DNA]</scope>
    <source>
        <strain evidence="3 4">WSH-002</strain>
    </source>
</reference>
<sequence length="49" mass="5766">MKVGLVDDHSYDLEKLRISLEREDDIDILFSTSSAEEAYNEIKKMKLIY</sequence>
<accession>A0A8D4BLI1</accession>
<comment type="caution">
    <text evidence="1">Lacks conserved residue(s) required for the propagation of feature annotation.</text>
</comment>
<dbReference type="KEGG" id="bmh:BMWSH_4028"/>
<evidence type="ECO:0000259" key="2">
    <source>
        <dbReference type="PROSITE" id="PS50110"/>
    </source>
</evidence>
<protein>
    <recommendedName>
        <fullName evidence="2">Response regulatory domain-containing protein</fullName>
    </recommendedName>
</protein>
<dbReference type="Proteomes" id="UP000001283">
    <property type="component" value="Chromosome"/>
</dbReference>
<feature type="domain" description="Response regulatory" evidence="2">
    <location>
        <begin position="2"/>
        <end position="49"/>
    </location>
</feature>
<dbReference type="InterPro" id="IPR001789">
    <property type="entry name" value="Sig_transdc_resp-reg_receiver"/>
</dbReference>
<evidence type="ECO:0000313" key="3">
    <source>
        <dbReference type="EMBL" id="AEN90908.1"/>
    </source>
</evidence>
<gene>
    <name evidence="3" type="ORF">BMWSH_4028</name>
</gene>
<dbReference type="EMBL" id="CP003017">
    <property type="protein sequence ID" value="AEN90908.1"/>
    <property type="molecule type" value="Genomic_DNA"/>
</dbReference>
<dbReference type="AlphaFoldDB" id="A0A8D4BLI1"/>
<dbReference type="GO" id="GO:0000160">
    <property type="term" value="P:phosphorelay signal transduction system"/>
    <property type="evidence" value="ECO:0007669"/>
    <property type="project" value="InterPro"/>
</dbReference>
<organism evidence="3 4">
    <name type="scientific">Priestia megaterium (strain WSH-002)</name>
    <name type="common">Bacillus megaterium</name>
    <dbReference type="NCBI Taxonomy" id="1006007"/>
    <lineage>
        <taxon>Bacteria</taxon>
        <taxon>Bacillati</taxon>
        <taxon>Bacillota</taxon>
        <taxon>Bacilli</taxon>
        <taxon>Bacillales</taxon>
        <taxon>Bacillaceae</taxon>
        <taxon>Priestia</taxon>
    </lineage>
</organism>
<dbReference type="PROSITE" id="PS50110">
    <property type="entry name" value="RESPONSE_REGULATORY"/>
    <property type="match status" value="1"/>
</dbReference>
<evidence type="ECO:0000313" key="4">
    <source>
        <dbReference type="Proteomes" id="UP000001283"/>
    </source>
</evidence>